<feature type="compositionally biased region" description="Basic and acidic residues" evidence="1">
    <location>
        <begin position="1"/>
        <end position="30"/>
    </location>
</feature>
<dbReference type="Proteomes" id="UP000006663">
    <property type="component" value="Chromosome"/>
</dbReference>
<dbReference type="EMBL" id="CP001690">
    <property type="protein sequence ID" value="ADQ67076.1"/>
    <property type="molecule type" value="Genomic_DNA"/>
</dbReference>
<feature type="compositionally biased region" description="Basic and acidic residues" evidence="1">
    <location>
        <begin position="40"/>
        <end position="54"/>
    </location>
</feature>
<dbReference type="KEGG" id="hbo:Hbor_15030"/>
<organism evidence="2 4">
    <name type="scientific">Halogeometricum borinquense (strain ATCC 700274 / DSM 11551 / JCM 10706 / KCTC 4070 / PR3)</name>
    <dbReference type="NCBI Taxonomy" id="469382"/>
    <lineage>
        <taxon>Archaea</taxon>
        <taxon>Methanobacteriati</taxon>
        <taxon>Methanobacteriota</taxon>
        <taxon>Stenosarchaea group</taxon>
        <taxon>Halobacteria</taxon>
        <taxon>Halobacteriales</taxon>
        <taxon>Haloferacaceae</taxon>
        <taxon>Halogeometricum</taxon>
    </lineage>
</organism>
<dbReference type="AlphaFoldDB" id="E4NTM4"/>
<dbReference type="EMBL" id="AOHT01000014">
    <property type="protein sequence ID" value="ELY29622.1"/>
    <property type="molecule type" value="Genomic_DNA"/>
</dbReference>
<proteinExistence type="predicted"/>
<feature type="region of interest" description="Disordered" evidence="1">
    <location>
        <begin position="1"/>
        <end position="54"/>
    </location>
</feature>
<evidence type="ECO:0000313" key="3">
    <source>
        <dbReference type="EMBL" id="ELY29622.1"/>
    </source>
</evidence>
<evidence type="ECO:0000256" key="1">
    <source>
        <dbReference type="SAM" id="MobiDB-lite"/>
    </source>
</evidence>
<keyword evidence="4" id="KW-1185">Reference proteome</keyword>
<dbReference type="STRING" id="469382.Hbor_15030"/>
<evidence type="ECO:0000313" key="2">
    <source>
        <dbReference type="EMBL" id="ADQ67076.1"/>
    </source>
</evidence>
<protein>
    <submittedName>
        <fullName evidence="2">Uncharacterized protein</fullName>
    </submittedName>
</protein>
<dbReference type="RefSeq" id="WP_006054307.1">
    <property type="nucleotide sequence ID" value="NC_014729.1"/>
</dbReference>
<reference evidence="2 4" key="1">
    <citation type="journal article" date="2009" name="Stand. Genomic Sci.">
        <title>Complete genome sequence of Halogeometricum borinquense type strain (PR3).</title>
        <authorList>
            <person name="Malfatti S."/>
            <person name="Tindall B.J."/>
            <person name="Schneider S."/>
            <person name="Fahnrich R."/>
            <person name="Lapidus A."/>
            <person name="Labuttii K."/>
            <person name="Copeland A."/>
            <person name="Glavina Del Rio T."/>
            <person name="Nolan M."/>
            <person name="Chen F."/>
            <person name="Lucas S."/>
            <person name="Tice H."/>
            <person name="Cheng J.F."/>
            <person name="Bruce D."/>
            <person name="Goodwin L."/>
            <person name="Pitluck S."/>
            <person name="Anderson I."/>
            <person name="Pati A."/>
            <person name="Ivanova N."/>
            <person name="Mavromatis K."/>
            <person name="Chen A."/>
            <person name="Palaniappan K."/>
            <person name="D'haeseleer P."/>
            <person name="Goker M."/>
            <person name="Bristow J."/>
            <person name="Eisen J.A."/>
            <person name="Markowitz V."/>
            <person name="Hugenholtz P."/>
            <person name="Kyrpides N.C."/>
            <person name="Klenk H.P."/>
            <person name="Chain P."/>
        </authorList>
    </citation>
    <scope>NUCLEOTIDE SEQUENCE [LARGE SCALE GENOMIC DNA]</scope>
    <source>
        <strain evidence="4">ATCC 700274 / DSM 11551 / JCM 10706 / KCTC 4070 / PR3</strain>
        <strain evidence="2">PR 3</strain>
    </source>
</reference>
<sequence>MSEDASRKRAGTRHERSEVTAFPRADEREFVASAVKQRTCPREQRPEDGSKYGN</sequence>
<dbReference type="HOGENOM" id="CLU_3038924_0_0_2"/>
<gene>
    <name evidence="2" type="ordered locus">Hbor_15030</name>
    <name evidence="3" type="ORF">C499_04938</name>
</gene>
<accession>E4NTM4</accession>
<name>E4NTM4_HALBP</name>
<evidence type="ECO:0000313" key="4">
    <source>
        <dbReference type="Proteomes" id="UP000006663"/>
    </source>
</evidence>
<dbReference type="Proteomes" id="UP000011585">
    <property type="component" value="Unassembled WGS sequence"/>
</dbReference>
<dbReference type="GeneID" id="54124652"/>
<reference evidence="3 5" key="2">
    <citation type="journal article" date="2014" name="PLoS Genet.">
        <title>Phylogenetically driven sequencing of extremely halophilic archaea reveals strategies for static and dynamic osmo-response.</title>
        <authorList>
            <person name="Becker E.A."/>
            <person name="Seitzer P.M."/>
            <person name="Tritt A."/>
            <person name="Larsen D."/>
            <person name="Krusor M."/>
            <person name="Yao A.I."/>
            <person name="Wu D."/>
            <person name="Madern D."/>
            <person name="Eisen J.A."/>
            <person name="Darling A.E."/>
            <person name="Facciotti M.T."/>
        </authorList>
    </citation>
    <scope>NUCLEOTIDE SEQUENCE [LARGE SCALE GENOMIC DNA]</scope>
    <source>
        <strain evidence="3 5">DSM 11551</strain>
    </source>
</reference>
<evidence type="ECO:0000313" key="5">
    <source>
        <dbReference type="Proteomes" id="UP000011585"/>
    </source>
</evidence>